<evidence type="ECO:0000313" key="4">
    <source>
        <dbReference type="EMBL" id="KXB38528.1"/>
    </source>
</evidence>
<evidence type="ECO:0000256" key="2">
    <source>
        <dbReference type="ARBA" id="ARBA00006479"/>
    </source>
</evidence>
<dbReference type="PATRIC" id="fig|87541.4.peg.15"/>
<evidence type="ECO:0000256" key="3">
    <source>
        <dbReference type="ARBA" id="ARBA00022629"/>
    </source>
</evidence>
<dbReference type="PANTHER" id="PTHR18964:SF149">
    <property type="entry name" value="BIFUNCTIONAL UDP-N-ACETYLGLUCOSAMINE 2-EPIMERASE_N-ACETYLMANNOSAMINE KINASE"/>
    <property type="match status" value="1"/>
</dbReference>
<dbReference type="SUPFAM" id="SSF46785">
    <property type="entry name" value="Winged helix' DNA-binding domain"/>
    <property type="match status" value="1"/>
</dbReference>
<dbReference type="OrthoDB" id="9796533at2"/>
<dbReference type="Gene3D" id="1.10.10.10">
    <property type="entry name" value="Winged helix-like DNA-binding domain superfamily/Winged helix DNA-binding domain"/>
    <property type="match status" value="1"/>
</dbReference>
<name>A0A133Y5R0_9LACT</name>
<dbReference type="RefSeq" id="WP_082715710.1">
    <property type="nucleotide sequence ID" value="NZ_JASOZP010000020.1"/>
</dbReference>
<dbReference type="InterPro" id="IPR036388">
    <property type="entry name" value="WH-like_DNA-bd_sf"/>
</dbReference>
<gene>
    <name evidence="4" type="ORF">HMPREF3187_00014</name>
</gene>
<dbReference type="Gene3D" id="3.30.420.40">
    <property type="match status" value="2"/>
</dbReference>
<organism evidence="4 5">
    <name type="scientific">Aerococcus christensenii</name>
    <dbReference type="NCBI Taxonomy" id="87541"/>
    <lineage>
        <taxon>Bacteria</taxon>
        <taxon>Bacillati</taxon>
        <taxon>Bacillota</taxon>
        <taxon>Bacilli</taxon>
        <taxon>Lactobacillales</taxon>
        <taxon>Aerococcaceae</taxon>
        <taxon>Aerococcus</taxon>
    </lineage>
</organism>
<sequence length="401" mass="44828">MIHTNHTVRKNNEAFILQTIINNIEISRADLSKLTGLNKPSVSDIIKNLLHNHIINETRLGASSNTGGRKPILISFNAKVASCIAINIDRDTIEFNLRYIDGTLIHSLIYDYDDFISLIEDFNSPKLINFLQSNINTLLSIDTDSFYGTKGISIAVHGIVKNDKIMFTPNYKLDELDLFSELSSIYDIPIYINNEANLSALGEYTYSSYSESLISISIHSGIGAGVISNGNMLVGKKGSIGEIGHAIIYPNGKKCPCGNFGCLEQYISKKVIYDTLQEHFNKKINLSDIIKYWNQKDPFVREFITKYVTLLSIQINNILCTLDPATIVINGNLFFNISDLLPLLHKNLSNNLYTNANIKLSTLKNDAILLGCVAQMARHFLKVEHLKLTNIFNANSAYPKA</sequence>
<proteinExistence type="inferred from homology"/>
<dbReference type="GO" id="GO:0042732">
    <property type="term" value="P:D-xylose metabolic process"/>
    <property type="evidence" value="ECO:0007669"/>
    <property type="project" value="UniProtKB-KW"/>
</dbReference>
<evidence type="ECO:0000313" key="5">
    <source>
        <dbReference type="Proteomes" id="UP000070422"/>
    </source>
</evidence>
<reference evidence="4 5" key="1">
    <citation type="submission" date="2016-01" db="EMBL/GenBank/DDBJ databases">
        <authorList>
            <person name="Oliw E.H."/>
        </authorList>
    </citation>
    <scope>NUCLEOTIDE SEQUENCE [LARGE SCALE GENOMIC DNA]</scope>
    <source>
        <strain evidence="4 5">KA00635</strain>
    </source>
</reference>
<dbReference type="EMBL" id="LSCQ01000001">
    <property type="protein sequence ID" value="KXB38528.1"/>
    <property type="molecule type" value="Genomic_DNA"/>
</dbReference>
<dbReference type="InterPro" id="IPR036390">
    <property type="entry name" value="WH_DNA-bd_sf"/>
</dbReference>
<dbReference type="AlphaFoldDB" id="A0A133Y5R0"/>
<evidence type="ECO:0000256" key="1">
    <source>
        <dbReference type="ARBA" id="ARBA00002486"/>
    </source>
</evidence>
<dbReference type="Proteomes" id="UP000070422">
    <property type="component" value="Unassembled WGS sequence"/>
</dbReference>
<dbReference type="InterPro" id="IPR043129">
    <property type="entry name" value="ATPase_NBD"/>
</dbReference>
<dbReference type="SUPFAM" id="SSF53067">
    <property type="entry name" value="Actin-like ATPase domain"/>
    <property type="match status" value="2"/>
</dbReference>
<comment type="function">
    <text evidence="1">Transcriptional repressor of xylose-utilizing enzymes.</text>
</comment>
<dbReference type="InterPro" id="IPR049874">
    <property type="entry name" value="ROK_cs"/>
</dbReference>
<dbReference type="Pfam" id="PF00480">
    <property type="entry name" value="ROK"/>
    <property type="match status" value="1"/>
</dbReference>
<dbReference type="PANTHER" id="PTHR18964">
    <property type="entry name" value="ROK (REPRESSOR, ORF, KINASE) FAMILY"/>
    <property type="match status" value="1"/>
</dbReference>
<comment type="caution">
    <text evidence="4">The sequence shown here is derived from an EMBL/GenBank/DDBJ whole genome shotgun (WGS) entry which is preliminary data.</text>
</comment>
<accession>A0A133Y5R0</accession>
<protein>
    <submittedName>
        <fullName evidence="4">ROK family protein</fullName>
    </submittedName>
</protein>
<dbReference type="InterPro" id="IPR000600">
    <property type="entry name" value="ROK"/>
</dbReference>
<dbReference type="PROSITE" id="PS01125">
    <property type="entry name" value="ROK"/>
    <property type="match status" value="1"/>
</dbReference>
<keyword evidence="3" id="KW-0119">Carbohydrate metabolism</keyword>
<keyword evidence="3" id="KW-0859">Xylose metabolism</keyword>
<comment type="similarity">
    <text evidence="2">Belongs to the ROK (NagC/XylR) family.</text>
</comment>